<dbReference type="PROSITE" id="PS00683">
    <property type="entry name" value="RHODANESE_2"/>
    <property type="match status" value="1"/>
</dbReference>
<dbReference type="InterPro" id="IPR001307">
    <property type="entry name" value="Thiosulphate_STrfase_CS"/>
</dbReference>
<keyword evidence="8" id="KW-1185">Reference proteome</keyword>
<dbReference type="GO" id="GO:0004792">
    <property type="term" value="F:thiosulfate-cyanide sulfurtransferase activity"/>
    <property type="evidence" value="ECO:0007669"/>
    <property type="project" value="InterPro"/>
</dbReference>
<evidence type="ECO:0000256" key="4">
    <source>
        <dbReference type="ARBA" id="ARBA00023128"/>
    </source>
</evidence>
<evidence type="ECO:0000256" key="3">
    <source>
        <dbReference type="ARBA" id="ARBA00022737"/>
    </source>
</evidence>
<dbReference type="AlphaFoldDB" id="A0AAV6QF62"/>
<dbReference type="PANTHER" id="PTHR11364">
    <property type="entry name" value="THIOSULFATE SULFERTANSFERASE"/>
    <property type="match status" value="1"/>
</dbReference>
<evidence type="ECO:0000256" key="2">
    <source>
        <dbReference type="ARBA" id="ARBA00022679"/>
    </source>
</evidence>
<keyword evidence="4" id="KW-0496">Mitochondrion</keyword>
<evidence type="ECO:0000256" key="5">
    <source>
        <dbReference type="RuleBase" id="RU000507"/>
    </source>
</evidence>
<feature type="domain" description="Rhodanese" evidence="6">
    <location>
        <begin position="169"/>
        <end position="283"/>
    </location>
</feature>
<dbReference type="InterPro" id="IPR045078">
    <property type="entry name" value="TST/MPST-like"/>
</dbReference>
<accession>A0AAV6QF62</accession>
<dbReference type="NCBIfam" id="NF008557">
    <property type="entry name" value="PRK11493.1"/>
    <property type="match status" value="1"/>
</dbReference>
<evidence type="ECO:0000259" key="6">
    <source>
        <dbReference type="PROSITE" id="PS50206"/>
    </source>
</evidence>
<proteinExistence type="predicted"/>
<keyword evidence="2 5" id="KW-0808">Transferase</keyword>
<dbReference type="Pfam" id="PF00581">
    <property type="entry name" value="Rhodanese"/>
    <property type="match status" value="2"/>
</dbReference>
<dbReference type="PROSITE" id="PS50206">
    <property type="entry name" value="RHODANESE_3"/>
    <property type="match status" value="2"/>
</dbReference>
<dbReference type="CDD" id="cd01449">
    <property type="entry name" value="TST_Repeat_2"/>
    <property type="match status" value="1"/>
</dbReference>
<dbReference type="InterPro" id="IPR001763">
    <property type="entry name" value="Rhodanese-like_dom"/>
</dbReference>
<dbReference type="PANTHER" id="PTHR11364:SF27">
    <property type="entry name" value="SULFURTRANSFERASE"/>
    <property type="match status" value="1"/>
</dbReference>
<dbReference type="Proteomes" id="UP000693946">
    <property type="component" value="Linkage Group LG6"/>
</dbReference>
<comment type="subcellular location">
    <subcellularLocation>
        <location evidence="1">Mitochondrion</location>
    </subcellularLocation>
</comment>
<dbReference type="GO" id="GO:0005739">
    <property type="term" value="C:mitochondrion"/>
    <property type="evidence" value="ECO:0007669"/>
    <property type="project" value="UniProtKB-SubCell"/>
</dbReference>
<dbReference type="FunFam" id="3.40.250.10:FF:000001">
    <property type="entry name" value="Sulfurtransferase"/>
    <property type="match status" value="1"/>
</dbReference>
<reference evidence="7 8" key="1">
    <citation type="journal article" date="2021" name="Sci. Rep.">
        <title>Chromosome anchoring in Senegalese sole (Solea senegalensis) reveals sex-associated markers and genome rearrangements in flatfish.</title>
        <authorList>
            <person name="Guerrero-Cozar I."/>
            <person name="Gomez-Garrido J."/>
            <person name="Berbel C."/>
            <person name="Martinez-Blanch J.F."/>
            <person name="Alioto T."/>
            <person name="Claros M.G."/>
            <person name="Gagnaire P.A."/>
            <person name="Manchado M."/>
        </authorList>
    </citation>
    <scope>NUCLEOTIDE SEQUENCE [LARGE SCALE GENOMIC DNA]</scope>
    <source>
        <strain evidence="7">Sse05_10M</strain>
    </source>
</reference>
<dbReference type="FunFam" id="3.40.250.10:FF:000008">
    <property type="entry name" value="Sulfurtransferase"/>
    <property type="match status" value="1"/>
</dbReference>
<dbReference type="CDD" id="cd01448">
    <property type="entry name" value="TST_Repeat_1"/>
    <property type="match status" value="1"/>
</dbReference>
<organism evidence="7 8">
    <name type="scientific">Solea senegalensis</name>
    <name type="common">Senegalese sole</name>
    <dbReference type="NCBI Taxonomy" id="28829"/>
    <lineage>
        <taxon>Eukaryota</taxon>
        <taxon>Metazoa</taxon>
        <taxon>Chordata</taxon>
        <taxon>Craniata</taxon>
        <taxon>Vertebrata</taxon>
        <taxon>Euteleostomi</taxon>
        <taxon>Actinopterygii</taxon>
        <taxon>Neopterygii</taxon>
        <taxon>Teleostei</taxon>
        <taxon>Neoteleostei</taxon>
        <taxon>Acanthomorphata</taxon>
        <taxon>Carangaria</taxon>
        <taxon>Pleuronectiformes</taxon>
        <taxon>Pleuronectoidei</taxon>
        <taxon>Soleidae</taxon>
        <taxon>Solea</taxon>
    </lineage>
</organism>
<evidence type="ECO:0000256" key="1">
    <source>
        <dbReference type="ARBA" id="ARBA00004173"/>
    </source>
</evidence>
<gene>
    <name evidence="7" type="ORF">JOB18_045777</name>
</gene>
<sequence length="345" mass="38554">MARQARALVSSKWLWDAVKAQAKVRVLDSSWYLPKMRRNAKSEFMKRHIPGAAFFDIDQCCDKTSPLDHMMPSEKSFADYVGNLGIESDTHVVVYDASDVGAFSAPRVWWMFRSFGHSAVSLLNGGLRSWELEGRTVSDKCIRPAPTEFRASLNRSWIKTYEDILDNLDTKTFQVVDARPAGRFRGLDPEPRDNTEPGHIPGSISMPFHSFLSPSGHFLPNEELQALFKRAGVDLTRPICVSCGSAVTACLVALAAHECGHPGVSVYDGGWSEWYTRAVPEHIVSEGRGKHLEEATYEANDISFVLQLQLYGDNSFVKTRSSTDVEQTQIGVDRILYLCSSSLRE</sequence>
<dbReference type="SMART" id="SM00450">
    <property type="entry name" value="RHOD"/>
    <property type="match status" value="2"/>
</dbReference>
<feature type="domain" description="Rhodanese" evidence="6">
    <location>
        <begin position="20"/>
        <end position="139"/>
    </location>
</feature>
<name>A0AAV6QF62_SOLSE</name>
<evidence type="ECO:0000313" key="7">
    <source>
        <dbReference type="EMBL" id="KAG7487056.1"/>
    </source>
</evidence>
<evidence type="ECO:0000313" key="8">
    <source>
        <dbReference type="Proteomes" id="UP000693946"/>
    </source>
</evidence>
<comment type="caution">
    <text evidence="7">The sequence shown here is derived from an EMBL/GenBank/DDBJ whole genome shotgun (WGS) entry which is preliminary data.</text>
</comment>
<dbReference type="EMBL" id="JAGKHQ010000018">
    <property type="protein sequence ID" value="KAG7487056.1"/>
    <property type="molecule type" value="Genomic_DNA"/>
</dbReference>
<dbReference type="PROSITE" id="PS00380">
    <property type="entry name" value="RHODANESE_1"/>
    <property type="match status" value="1"/>
</dbReference>
<protein>
    <recommendedName>
        <fullName evidence="5">Sulfurtransferase</fullName>
    </recommendedName>
</protein>
<keyword evidence="3" id="KW-0677">Repeat</keyword>